<dbReference type="OrthoDB" id="1755920at2"/>
<reference evidence="1 2" key="1">
    <citation type="submission" date="2015-12" db="EMBL/GenBank/DDBJ databases">
        <title>Draft genome sequence of the thermoanaerobe Thermotalea metallivorans, an isolate from the runoff channel of the Great Artesian Basin, Australia.</title>
        <authorList>
            <person name="Patel B.K."/>
        </authorList>
    </citation>
    <scope>NUCLEOTIDE SEQUENCE [LARGE SCALE GENOMIC DNA]</scope>
    <source>
        <strain evidence="1 2">B2-1</strain>
    </source>
</reference>
<protein>
    <submittedName>
        <fullName evidence="1">Uncharacterized protein</fullName>
    </submittedName>
</protein>
<organism evidence="1 2">
    <name type="scientific">Thermotalea metallivorans</name>
    <dbReference type="NCBI Taxonomy" id="520762"/>
    <lineage>
        <taxon>Bacteria</taxon>
        <taxon>Bacillati</taxon>
        <taxon>Bacillota</taxon>
        <taxon>Clostridia</taxon>
        <taxon>Peptostreptococcales</taxon>
        <taxon>Thermotaleaceae</taxon>
        <taxon>Thermotalea</taxon>
    </lineage>
</organism>
<name>A0A140L7E9_9FIRM</name>
<dbReference type="AlphaFoldDB" id="A0A140L7E9"/>
<accession>A0A140L7E9</accession>
<evidence type="ECO:0000313" key="1">
    <source>
        <dbReference type="EMBL" id="KXG76474.1"/>
    </source>
</evidence>
<evidence type="ECO:0000313" key="2">
    <source>
        <dbReference type="Proteomes" id="UP000070456"/>
    </source>
</evidence>
<dbReference type="EMBL" id="LOEE01000027">
    <property type="protein sequence ID" value="KXG76474.1"/>
    <property type="molecule type" value="Genomic_DNA"/>
</dbReference>
<dbReference type="STRING" id="520762.AN619_10050"/>
<dbReference type="Proteomes" id="UP000070456">
    <property type="component" value="Unassembled WGS sequence"/>
</dbReference>
<gene>
    <name evidence="1" type="ORF">AN619_10050</name>
</gene>
<sequence length="141" mass="16387">MSIIREKNKQYAFEEIAKIIKENTEFDVVADISKRTKREDVLAFILQCDGENLKKDLQEEGFDLDIETDEEEFISELMNKADEYAVEIEENLPEDLIAYYYAYEYDEDEGVIKTILAVAFETLGERKLRDVGNRLITVVGD</sequence>
<dbReference type="RefSeq" id="WP_068555375.1">
    <property type="nucleotide sequence ID" value="NZ_LOEE01000027.1"/>
</dbReference>
<comment type="caution">
    <text evidence="1">The sequence shown here is derived from an EMBL/GenBank/DDBJ whole genome shotgun (WGS) entry which is preliminary data.</text>
</comment>
<proteinExistence type="predicted"/>
<keyword evidence="2" id="KW-1185">Reference proteome</keyword>